<dbReference type="EMBL" id="CP013236">
    <property type="protein sequence ID" value="AMP15519.1"/>
    <property type="molecule type" value="Genomic_DNA"/>
</dbReference>
<dbReference type="Proteomes" id="UP000074914">
    <property type="component" value="Chromosome"/>
</dbReference>
<evidence type="ECO:0000313" key="2">
    <source>
        <dbReference type="Proteomes" id="UP000074914"/>
    </source>
</evidence>
<proteinExistence type="predicted"/>
<evidence type="ECO:0008006" key="3">
    <source>
        <dbReference type="Google" id="ProtNLM"/>
    </source>
</evidence>
<keyword evidence="2" id="KW-1185">Reference proteome</keyword>
<organism evidence="1 2">
    <name type="scientific">Collimonas pratensis</name>
    <dbReference type="NCBI Taxonomy" id="279113"/>
    <lineage>
        <taxon>Bacteria</taxon>
        <taxon>Pseudomonadati</taxon>
        <taxon>Pseudomonadota</taxon>
        <taxon>Betaproteobacteria</taxon>
        <taxon>Burkholderiales</taxon>
        <taxon>Oxalobacteraceae</taxon>
        <taxon>Collimonas</taxon>
    </lineage>
</organism>
<reference evidence="1 2" key="1">
    <citation type="submission" date="2015-11" db="EMBL/GenBank/DDBJ databases">
        <title>Exploring the genomic traits of fungus-feeding bacterial genus Collimonas.</title>
        <authorList>
            <person name="Song C."/>
            <person name="Schmidt R."/>
            <person name="de Jager V."/>
            <person name="Krzyzanowska D."/>
            <person name="Jongedijk E."/>
            <person name="Cankar K."/>
            <person name="Beekwilder J."/>
            <person name="van Veen A."/>
            <person name="de Boer W."/>
            <person name="van Veen J.A."/>
            <person name="Garbeva P."/>
        </authorList>
    </citation>
    <scope>NUCLEOTIDE SEQUENCE [LARGE SCALE GENOMIC DNA]</scope>
    <source>
        <strain evidence="1 2">Ter291</strain>
    </source>
</reference>
<sequence length="43" mass="4614">MKRYCIGFVLGALTMFLVVLHLAASAPPARSSPMKAACYQVVT</sequence>
<protein>
    <recommendedName>
        <fullName evidence="3">Lipoprotein</fullName>
    </recommendedName>
</protein>
<evidence type="ECO:0000313" key="1">
    <source>
        <dbReference type="EMBL" id="AMP15519.1"/>
    </source>
</evidence>
<accession>A0ABM5Z989</accession>
<name>A0ABM5Z989_9BURK</name>
<gene>
    <name evidence="1" type="ORF">CPter291_3282</name>
</gene>
<dbReference type="RefSeq" id="WP_257722481.1">
    <property type="nucleotide sequence ID" value="NZ_CP013236.1"/>
</dbReference>